<dbReference type="Gene3D" id="3.40.630.30">
    <property type="match status" value="1"/>
</dbReference>
<gene>
    <name evidence="1" type="ORF">VN97_g11028</name>
</gene>
<name>A0AAI9T842_PENTH</name>
<dbReference type="InterPro" id="IPR016181">
    <property type="entry name" value="Acyl_CoA_acyltransferase"/>
</dbReference>
<sequence>MDASGINTPNCSLSSSFSSSIAINSLPPYFPDPTFRKLSTADTPITSIFNMGFSKAAGSVNREPGLVSKDLQHETSSMDTTHTAPVERTKIPGHSIKRLDPKSLDEIVEVGHFLAEAFIEREPLSHALATSSPRVSHDIFHTFSQTVSEKTAANGVTFTAKSTDGTLIGFVMAAPWKEETYPTPPPLGLEPMYDFLDHLESAFCNLQSTSGNAATRRIVEITIGATLGRYEGNHVASELVGVALLHAAQEGYNEVIVKATSQSQFGFQGFGFSILAELSYEDYEFGGNRPFALVKYPRKAKLMWLTYFTTEWPPSNTIVNAINYDLISHQRWSIKNFAYSLML</sequence>
<organism evidence="1 2">
    <name type="scientific">Penicillium thymicola</name>
    <dbReference type="NCBI Taxonomy" id="293382"/>
    <lineage>
        <taxon>Eukaryota</taxon>
        <taxon>Fungi</taxon>
        <taxon>Dikarya</taxon>
        <taxon>Ascomycota</taxon>
        <taxon>Pezizomycotina</taxon>
        <taxon>Eurotiomycetes</taxon>
        <taxon>Eurotiomycetidae</taxon>
        <taxon>Eurotiales</taxon>
        <taxon>Aspergillaceae</taxon>
        <taxon>Penicillium</taxon>
    </lineage>
</organism>
<reference evidence="1" key="1">
    <citation type="submission" date="2015-06" db="EMBL/GenBank/DDBJ databases">
        <authorList>
            <person name="Nguyen H."/>
        </authorList>
    </citation>
    <scope>NUCLEOTIDE SEQUENCE</scope>
    <source>
        <strain evidence="1">DAOM 180753</strain>
    </source>
</reference>
<keyword evidence="2" id="KW-1185">Reference proteome</keyword>
<dbReference type="EMBL" id="LACB01000564">
    <property type="protein sequence ID" value="KAJ9482402.1"/>
    <property type="molecule type" value="Genomic_DNA"/>
</dbReference>
<proteinExistence type="predicted"/>
<dbReference type="SUPFAM" id="SSF55729">
    <property type="entry name" value="Acyl-CoA N-acyltransferases (Nat)"/>
    <property type="match status" value="1"/>
</dbReference>
<evidence type="ECO:0000313" key="2">
    <source>
        <dbReference type="Proteomes" id="UP001227192"/>
    </source>
</evidence>
<reference evidence="1" key="2">
    <citation type="journal article" date="2016" name="Fungal Biol.">
        <title>Ochratoxin A production by Penicillium thymicola.</title>
        <authorList>
            <person name="Nguyen H.D.T."/>
            <person name="McMullin D.R."/>
            <person name="Ponomareva E."/>
            <person name="Riley R."/>
            <person name="Pomraning K.R."/>
            <person name="Baker S.E."/>
            <person name="Seifert K.A."/>
        </authorList>
    </citation>
    <scope>NUCLEOTIDE SEQUENCE</scope>
    <source>
        <strain evidence="1">DAOM 180753</strain>
    </source>
</reference>
<comment type="caution">
    <text evidence="1">The sequence shown here is derived from an EMBL/GenBank/DDBJ whole genome shotgun (WGS) entry which is preliminary data.</text>
</comment>
<dbReference type="AlphaFoldDB" id="A0AAI9T842"/>
<accession>A0AAI9T842</accession>
<dbReference type="Proteomes" id="UP001227192">
    <property type="component" value="Unassembled WGS sequence"/>
</dbReference>
<evidence type="ECO:0000313" key="1">
    <source>
        <dbReference type="EMBL" id="KAJ9482402.1"/>
    </source>
</evidence>
<protein>
    <submittedName>
        <fullName evidence="1">Uncharacterized protein</fullName>
    </submittedName>
</protein>